<sequence>MKPVSIYQVFPRDFGPHGNLNDVTEQLSHIREMGFDYVYLLPIHPIGIEGRKGTLGSPYAIRNYDAVDPAYGTMEDFMNLIERAHACGLKVMMDIVIHHSACDHPWVKEHPEFYHRDETGRVVRSVPDWSDIYDFDYSSTGLRRELLAMLKRWAEKGVDGFRCDVASLVPLDFWLEARREVAAINPDFLWLAESVDMPLVRMVRAQGLDAVSDSELCQAFDLLYPYDLRPEWDDAENHGNLLPLQRMLDYTMTEYPRNLSRIWCLENHDCRRIASAVNKESEKNWLAFTFLLPGVAFLYAGEEAYETHLPSLFEAEPVGRKNRSIELEKWIADLNALRKETLRTVWSVQVFPNETGMEFAAFGPEVYYGLFAVNGSTSLKTELKDGSYRNLLNREELEVKNHELPASAAPFYARIREEDLGH</sequence>
<dbReference type="SMART" id="SM00642">
    <property type="entry name" value="Aamy"/>
    <property type="match status" value="1"/>
</dbReference>
<dbReference type="PANTHER" id="PTHR47786:SF2">
    <property type="entry name" value="GLYCOSYL HYDROLASE FAMILY 13 CATALYTIC DOMAIN-CONTAINING PROTEIN"/>
    <property type="match status" value="1"/>
</dbReference>
<dbReference type="InterPro" id="IPR006047">
    <property type="entry name" value="GH13_cat_dom"/>
</dbReference>
<dbReference type="CDD" id="cd11313">
    <property type="entry name" value="AmyAc_arch_bac_AmyA"/>
    <property type="match status" value="1"/>
</dbReference>
<organism evidence="2 3">
    <name type="scientific">Stecheria intestinalis</name>
    <dbReference type="NCBI Taxonomy" id="2606630"/>
    <lineage>
        <taxon>Bacteria</taxon>
        <taxon>Bacillati</taxon>
        <taxon>Bacillota</taxon>
        <taxon>Erysipelotrichia</taxon>
        <taxon>Erysipelotrichales</taxon>
        <taxon>Erysipelotrichaceae</taxon>
        <taxon>Stecheria</taxon>
    </lineage>
</organism>
<dbReference type="PANTHER" id="PTHR47786">
    <property type="entry name" value="ALPHA-1,4-GLUCAN:MALTOSE-1-PHOSPHATE MALTOSYLTRANSFERASE"/>
    <property type="match status" value="1"/>
</dbReference>
<name>A0A7X2NQ89_9FIRM</name>
<gene>
    <name evidence="2" type="ORF">FYJ51_01555</name>
</gene>
<dbReference type="RefSeq" id="WP_154502410.1">
    <property type="nucleotide sequence ID" value="NZ_VUMN01000002.1"/>
</dbReference>
<dbReference type="InterPro" id="IPR017853">
    <property type="entry name" value="GH"/>
</dbReference>
<accession>A0A7X2NQ89</accession>
<evidence type="ECO:0000259" key="1">
    <source>
        <dbReference type="SMART" id="SM00642"/>
    </source>
</evidence>
<dbReference type="Proteomes" id="UP000461880">
    <property type="component" value="Unassembled WGS sequence"/>
</dbReference>
<dbReference type="AlphaFoldDB" id="A0A7X2NQ89"/>
<dbReference type="Gene3D" id="3.20.20.80">
    <property type="entry name" value="Glycosidases"/>
    <property type="match status" value="1"/>
</dbReference>
<feature type="domain" description="Glycosyl hydrolase family 13 catalytic" evidence="1">
    <location>
        <begin position="8"/>
        <end position="338"/>
    </location>
</feature>
<dbReference type="Pfam" id="PF00128">
    <property type="entry name" value="Alpha-amylase"/>
    <property type="match status" value="2"/>
</dbReference>
<comment type="caution">
    <text evidence="2">The sequence shown here is derived from an EMBL/GenBank/DDBJ whole genome shotgun (WGS) entry which is preliminary data.</text>
</comment>
<keyword evidence="3" id="KW-1185">Reference proteome</keyword>
<protein>
    <submittedName>
        <fullName evidence="2">Alpha-amylase</fullName>
    </submittedName>
</protein>
<proteinExistence type="predicted"/>
<dbReference type="SUPFAM" id="SSF51445">
    <property type="entry name" value="(Trans)glycosidases"/>
    <property type="match status" value="1"/>
</dbReference>
<evidence type="ECO:0000313" key="2">
    <source>
        <dbReference type="EMBL" id="MSS57596.1"/>
    </source>
</evidence>
<reference evidence="2 3" key="1">
    <citation type="submission" date="2019-08" db="EMBL/GenBank/DDBJ databases">
        <title>In-depth cultivation of the pig gut microbiome towards novel bacterial diversity and tailored functional studies.</title>
        <authorList>
            <person name="Wylensek D."/>
            <person name="Hitch T.C.A."/>
            <person name="Clavel T."/>
        </authorList>
    </citation>
    <scope>NUCLEOTIDE SEQUENCE [LARGE SCALE GENOMIC DNA]</scope>
    <source>
        <strain evidence="2 3">Oil+RF-744-GAM-WT-6</strain>
    </source>
</reference>
<dbReference type="GO" id="GO:0005975">
    <property type="term" value="P:carbohydrate metabolic process"/>
    <property type="evidence" value="ECO:0007669"/>
    <property type="project" value="InterPro"/>
</dbReference>
<dbReference type="EMBL" id="VUMN01000002">
    <property type="protein sequence ID" value="MSS57596.1"/>
    <property type="molecule type" value="Genomic_DNA"/>
</dbReference>
<evidence type="ECO:0000313" key="3">
    <source>
        <dbReference type="Proteomes" id="UP000461880"/>
    </source>
</evidence>